<name>A0A5J5DPN0_9PERO</name>
<keyword evidence="4" id="KW-1185">Reference proteome</keyword>
<sequence length="146" mass="15460">MQVPLLILNTLDELGADDFKRFWWNLTQPVLDGCQPIRKGHLENGDRQDIVSKMITSYGEETAVNVAVEILKRMNHNNAAEMLKKTYAGGSTAAQTPPATPPSSSSSSGLSSTAGATVCAQGRSVIVAPNITGTSSGVSINMNINN</sequence>
<evidence type="ECO:0000313" key="4">
    <source>
        <dbReference type="Proteomes" id="UP000327493"/>
    </source>
</evidence>
<evidence type="ECO:0000259" key="2">
    <source>
        <dbReference type="PROSITE" id="PS50824"/>
    </source>
</evidence>
<gene>
    <name evidence="3" type="ORF">FQN60_012431</name>
</gene>
<dbReference type="SMART" id="SM01289">
    <property type="entry name" value="PYRIN"/>
    <property type="match status" value="1"/>
</dbReference>
<reference evidence="3 4" key="1">
    <citation type="submission" date="2019-08" db="EMBL/GenBank/DDBJ databases">
        <title>A chromosome-level genome assembly, high-density linkage maps, and genome scans reveal the genomic architecture of hybrid incompatibilities underlying speciation via character displacement in darters (Percidae: Etheostominae).</title>
        <authorList>
            <person name="Moran R.L."/>
            <person name="Catchen J.M."/>
            <person name="Fuller R.C."/>
        </authorList>
    </citation>
    <scope>NUCLEOTIDE SEQUENCE [LARGE SCALE GENOMIC DNA]</scope>
    <source>
        <strain evidence="3">EspeVRDwgs_2016</strain>
        <tissue evidence="3">Muscle</tissue>
    </source>
</reference>
<dbReference type="InterPro" id="IPR004020">
    <property type="entry name" value="DAPIN"/>
</dbReference>
<dbReference type="Gene3D" id="1.10.533.10">
    <property type="entry name" value="Death Domain, Fas"/>
    <property type="match status" value="1"/>
</dbReference>
<dbReference type="OrthoDB" id="10058437at2759"/>
<dbReference type="Proteomes" id="UP000327493">
    <property type="component" value="Chromosome 2"/>
</dbReference>
<organism evidence="3 4">
    <name type="scientific">Etheostoma spectabile</name>
    <name type="common">orangethroat darter</name>
    <dbReference type="NCBI Taxonomy" id="54343"/>
    <lineage>
        <taxon>Eukaryota</taxon>
        <taxon>Metazoa</taxon>
        <taxon>Chordata</taxon>
        <taxon>Craniata</taxon>
        <taxon>Vertebrata</taxon>
        <taxon>Euteleostomi</taxon>
        <taxon>Actinopterygii</taxon>
        <taxon>Neopterygii</taxon>
        <taxon>Teleostei</taxon>
        <taxon>Neoteleostei</taxon>
        <taxon>Acanthomorphata</taxon>
        <taxon>Eupercaria</taxon>
        <taxon>Perciformes</taxon>
        <taxon>Percoidei</taxon>
        <taxon>Percidae</taxon>
        <taxon>Etheostomatinae</taxon>
        <taxon>Etheostoma</taxon>
    </lineage>
</organism>
<evidence type="ECO:0000256" key="1">
    <source>
        <dbReference type="SAM" id="MobiDB-lite"/>
    </source>
</evidence>
<dbReference type="Pfam" id="PF02758">
    <property type="entry name" value="PYRIN"/>
    <property type="match status" value="1"/>
</dbReference>
<dbReference type="SUPFAM" id="SSF47986">
    <property type="entry name" value="DEATH domain"/>
    <property type="match status" value="1"/>
</dbReference>
<protein>
    <recommendedName>
        <fullName evidence="2">Pyrin domain-containing protein</fullName>
    </recommendedName>
</protein>
<comment type="caution">
    <text evidence="3">The sequence shown here is derived from an EMBL/GenBank/DDBJ whole genome shotgun (WGS) entry which is preliminary data.</text>
</comment>
<dbReference type="CDD" id="cd08321">
    <property type="entry name" value="Pyrin_ASC-like"/>
    <property type="match status" value="1"/>
</dbReference>
<accession>A0A5J5DPN0</accession>
<feature type="domain" description="Pyrin" evidence="2">
    <location>
        <begin position="1"/>
        <end position="89"/>
    </location>
</feature>
<dbReference type="EMBL" id="VOFY01000002">
    <property type="protein sequence ID" value="KAA8595296.1"/>
    <property type="molecule type" value="Genomic_DNA"/>
</dbReference>
<dbReference type="AlphaFoldDB" id="A0A5J5DPN0"/>
<feature type="region of interest" description="Disordered" evidence="1">
    <location>
        <begin position="89"/>
        <end position="113"/>
    </location>
</feature>
<evidence type="ECO:0000313" key="3">
    <source>
        <dbReference type="EMBL" id="KAA8595296.1"/>
    </source>
</evidence>
<proteinExistence type="predicted"/>
<dbReference type="InterPro" id="IPR011029">
    <property type="entry name" value="DEATH-like_dom_sf"/>
</dbReference>
<dbReference type="PROSITE" id="PS50824">
    <property type="entry name" value="DAPIN"/>
    <property type="match status" value="1"/>
</dbReference>